<evidence type="ECO:0000256" key="3">
    <source>
        <dbReference type="ARBA" id="ARBA00022490"/>
    </source>
</evidence>
<evidence type="ECO:0000259" key="9">
    <source>
        <dbReference type="SMART" id="SM00977"/>
    </source>
</evidence>
<keyword evidence="3" id="KW-0963">Cytoplasm</keyword>
<evidence type="ECO:0000256" key="4">
    <source>
        <dbReference type="ARBA" id="ARBA00022598"/>
    </source>
</evidence>
<dbReference type="Gene3D" id="3.40.50.620">
    <property type="entry name" value="HUPs"/>
    <property type="match status" value="1"/>
</dbReference>
<dbReference type="CDD" id="cd01992">
    <property type="entry name" value="TilS_N"/>
    <property type="match status" value="1"/>
</dbReference>
<dbReference type="AlphaFoldDB" id="A0A381TV72"/>
<dbReference type="HAMAP" id="MF_01161">
    <property type="entry name" value="tRNA_Ile_lys_synt"/>
    <property type="match status" value="1"/>
</dbReference>
<accession>A0A381TV72</accession>
<dbReference type="EMBL" id="UINC01005141">
    <property type="protein sequence ID" value="SVA19358.1"/>
    <property type="molecule type" value="Genomic_DNA"/>
</dbReference>
<sequence length="472" mass="51656">MEALAGRVLAAVRQQALIPRGGRVLVALSGGGDSVALLCLMAELARHSELSLVGIAHVNHQLRVPASDEDADFCRALAAQFELPCVVETVDVAMLARQEHISVEHAGHQARHQCFDRVAEQFGATEVALGHTLDDQAETYLLRLFRGAGAAGLSAMRPRLGRVVRPLLTIRRAELRAYLTSRQISFLEDPSNLDRQVPRNRVRHDLLPNMERYAPGVVERIARSAEIARADEEWLGLAASEAAVSIVKRIKSGVEVEAGRFASLPLALARRVAKDLLSQVSRKAVGFDQIERFRALAVGGPMRIDFPGCRAERTRGMVRLVTRRGRGVPTGSEPFQYRLEVPGEVAVPEAKLVLSADLVGKDSVKLRPSQENGLPLEQAVSADVAAGPLVVRCWRPGDRFRPLGLEGHHKKLQDLFVDRKVRQDERSRVPVVLDGTGRVVWVVGLGLGDDFRVTEATASVLILRVRSLGDKL</sequence>
<comment type="catalytic activity">
    <reaction evidence="8">
        <text>cytidine(34) in tRNA(Ile2) + L-lysine + ATP = lysidine(34) in tRNA(Ile2) + AMP + diphosphate + H(+)</text>
        <dbReference type="Rhea" id="RHEA:43744"/>
        <dbReference type="Rhea" id="RHEA-COMP:10625"/>
        <dbReference type="Rhea" id="RHEA-COMP:10670"/>
        <dbReference type="ChEBI" id="CHEBI:15378"/>
        <dbReference type="ChEBI" id="CHEBI:30616"/>
        <dbReference type="ChEBI" id="CHEBI:32551"/>
        <dbReference type="ChEBI" id="CHEBI:33019"/>
        <dbReference type="ChEBI" id="CHEBI:82748"/>
        <dbReference type="ChEBI" id="CHEBI:83665"/>
        <dbReference type="ChEBI" id="CHEBI:456215"/>
        <dbReference type="EC" id="6.3.4.19"/>
    </reaction>
</comment>
<dbReference type="InterPro" id="IPR011063">
    <property type="entry name" value="TilS/TtcA_N"/>
</dbReference>
<keyword evidence="5" id="KW-0819">tRNA processing</keyword>
<dbReference type="SUPFAM" id="SSF52402">
    <property type="entry name" value="Adenine nucleotide alpha hydrolases-like"/>
    <property type="match status" value="1"/>
</dbReference>
<proteinExistence type="inferred from homology"/>
<feature type="domain" description="Lysidine-tRNA(Ile) synthetase C-terminal" evidence="9">
    <location>
        <begin position="389"/>
        <end position="463"/>
    </location>
</feature>
<dbReference type="SMART" id="SM00977">
    <property type="entry name" value="TilS_C"/>
    <property type="match status" value="1"/>
</dbReference>
<dbReference type="Pfam" id="PF01171">
    <property type="entry name" value="ATP_bind_3"/>
    <property type="match status" value="1"/>
</dbReference>
<reference evidence="10" key="1">
    <citation type="submission" date="2018-05" db="EMBL/GenBank/DDBJ databases">
        <authorList>
            <person name="Lanie J.A."/>
            <person name="Ng W.-L."/>
            <person name="Kazmierczak K.M."/>
            <person name="Andrzejewski T.M."/>
            <person name="Davidsen T.M."/>
            <person name="Wayne K.J."/>
            <person name="Tettelin H."/>
            <person name="Glass J.I."/>
            <person name="Rusch D."/>
            <person name="Podicherti R."/>
            <person name="Tsui H.-C.T."/>
            <person name="Winkler M.E."/>
        </authorList>
    </citation>
    <scope>NUCLEOTIDE SEQUENCE</scope>
</reference>
<evidence type="ECO:0000256" key="6">
    <source>
        <dbReference type="ARBA" id="ARBA00022741"/>
    </source>
</evidence>
<keyword evidence="6" id="KW-0547">Nucleotide-binding</keyword>
<evidence type="ECO:0000256" key="1">
    <source>
        <dbReference type="ARBA" id="ARBA00004496"/>
    </source>
</evidence>
<protein>
    <recommendedName>
        <fullName evidence="2">tRNA(Ile)-lysidine synthetase</fullName>
        <ecNumber evidence="2">6.3.4.19</ecNumber>
    </recommendedName>
</protein>
<dbReference type="GO" id="GO:0005737">
    <property type="term" value="C:cytoplasm"/>
    <property type="evidence" value="ECO:0007669"/>
    <property type="project" value="UniProtKB-SubCell"/>
</dbReference>
<keyword evidence="7" id="KW-0067">ATP-binding</keyword>
<dbReference type="Gene3D" id="1.20.59.20">
    <property type="match status" value="1"/>
</dbReference>
<dbReference type="NCBIfam" id="TIGR02432">
    <property type="entry name" value="lysidine_TilS_N"/>
    <property type="match status" value="1"/>
</dbReference>
<dbReference type="EC" id="6.3.4.19" evidence="2"/>
<dbReference type="InterPro" id="IPR012796">
    <property type="entry name" value="Lysidine-tRNA-synth_C"/>
</dbReference>
<dbReference type="InterPro" id="IPR012795">
    <property type="entry name" value="tRNA_Ile_lys_synt_N"/>
</dbReference>
<keyword evidence="4" id="KW-0436">Ligase</keyword>
<evidence type="ECO:0000256" key="2">
    <source>
        <dbReference type="ARBA" id="ARBA00013267"/>
    </source>
</evidence>
<dbReference type="PANTHER" id="PTHR43033:SF1">
    <property type="entry name" value="TRNA(ILE)-LYSIDINE SYNTHASE-RELATED"/>
    <property type="match status" value="1"/>
</dbReference>
<organism evidence="10">
    <name type="scientific">marine metagenome</name>
    <dbReference type="NCBI Taxonomy" id="408172"/>
    <lineage>
        <taxon>unclassified sequences</taxon>
        <taxon>metagenomes</taxon>
        <taxon>ecological metagenomes</taxon>
    </lineage>
</organism>
<dbReference type="NCBIfam" id="TIGR02433">
    <property type="entry name" value="lysidine_TilS_C"/>
    <property type="match status" value="1"/>
</dbReference>
<name>A0A381TV72_9ZZZZ</name>
<dbReference type="Pfam" id="PF11734">
    <property type="entry name" value="TilS_C"/>
    <property type="match status" value="1"/>
</dbReference>
<dbReference type="GO" id="GO:0008033">
    <property type="term" value="P:tRNA processing"/>
    <property type="evidence" value="ECO:0007669"/>
    <property type="project" value="UniProtKB-KW"/>
</dbReference>
<evidence type="ECO:0000256" key="7">
    <source>
        <dbReference type="ARBA" id="ARBA00022840"/>
    </source>
</evidence>
<evidence type="ECO:0000256" key="8">
    <source>
        <dbReference type="ARBA" id="ARBA00048539"/>
    </source>
</evidence>
<dbReference type="PANTHER" id="PTHR43033">
    <property type="entry name" value="TRNA(ILE)-LYSIDINE SYNTHASE-RELATED"/>
    <property type="match status" value="1"/>
</dbReference>
<dbReference type="GO" id="GO:0032267">
    <property type="term" value="F:tRNA(Ile)-lysidine synthase activity"/>
    <property type="evidence" value="ECO:0007669"/>
    <property type="project" value="UniProtKB-EC"/>
</dbReference>
<dbReference type="SUPFAM" id="SSF56037">
    <property type="entry name" value="PheT/TilS domain"/>
    <property type="match status" value="1"/>
</dbReference>
<evidence type="ECO:0000256" key="5">
    <source>
        <dbReference type="ARBA" id="ARBA00022694"/>
    </source>
</evidence>
<comment type="subcellular location">
    <subcellularLocation>
        <location evidence="1">Cytoplasm</location>
    </subcellularLocation>
</comment>
<dbReference type="InterPro" id="IPR012094">
    <property type="entry name" value="tRNA_Ile_lys_synt"/>
</dbReference>
<gene>
    <name evidence="10" type="ORF">METZ01_LOCUS72212</name>
</gene>
<dbReference type="GO" id="GO:0005524">
    <property type="term" value="F:ATP binding"/>
    <property type="evidence" value="ECO:0007669"/>
    <property type="project" value="UniProtKB-KW"/>
</dbReference>
<evidence type="ECO:0000313" key="10">
    <source>
        <dbReference type="EMBL" id="SVA19358.1"/>
    </source>
</evidence>
<dbReference type="SUPFAM" id="SSF82829">
    <property type="entry name" value="MesJ substrate recognition domain-like"/>
    <property type="match status" value="1"/>
</dbReference>
<dbReference type="InterPro" id="IPR014729">
    <property type="entry name" value="Rossmann-like_a/b/a_fold"/>
</dbReference>